<dbReference type="InterPro" id="IPR002818">
    <property type="entry name" value="DJ-1/PfpI"/>
</dbReference>
<name>A0A918XQA1_9PROT</name>
<evidence type="ECO:0000313" key="4">
    <source>
        <dbReference type="EMBL" id="GHD43840.1"/>
    </source>
</evidence>
<sequence length="343" mass="36738">MTSDPVSAELPVIGTVRPVAIVAVDAFELLDVAGPMALFAAATFDGQNDGPYAYDCSLLGLRNGAVPPSVGPSLNADAAIADVPPERFDTIIVAGGVGARRPDPDPALLDWLRRAAGQVRRLGSVCTGAFLLAEAGVLDGRRATTHWRHADDLAAAFPRIRVEANRIYLQDGGIWTAAGVTSGMDMALAMIAADLGRRPALELARSKVMYMHRPGGQSQFSAELALQTADEPRLARLQGWVFENLSSPLTVEDLAGRAAMSPRNFNRVFTRAVGVSPARFVERARVDAARRRLEAGTASIEAIAHDTGFGNPERMRRSFLRQLGIAPADYRQRFGSPARERAG</sequence>
<dbReference type="InterPro" id="IPR018060">
    <property type="entry name" value="HTH_AraC"/>
</dbReference>
<dbReference type="Pfam" id="PF01965">
    <property type="entry name" value="DJ-1_PfpI"/>
    <property type="match status" value="1"/>
</dbReference>
<dbReference type="SUPFAM" id="SSF52317">
    <property type="entry name" value="Class I glutamine amidotransferase-like"/>
    <property type="match status" value="1"/>
</dbReference>
<dbReference type="Gene3D" id="1.10.10.60">
    <property type="entry name" value="Homeodomain-like"/>
    <property type="match status" value="1"/>
</dbReference>
<dbReference type="PANTHER" id="PTHR43130:SF3">
    <property type="entry name" value="HTH-TYPE TRANSCRIPTIONAL REGULATOR RV1931C"/>
    <property type="match status" value="1"/>
</dbReference>
<dbReference type="CDD" id="cd03137">
    <property type="entry name" value="GATase1_AraC_1"/>
    <property type="match status" value="1"/>
</dbReference>
<reference evidence="4" key="2">
    <citation type="submission" date="2020-09" db="EMBL/GenBank/DDBJ databases">
        <authorList>
            <person name="Sun Q."/>
            <person name="Kim S."/>
        </authorList>
    </citation>
    <scope>NUCLEOTIDE SEQUENCE</scope>
    <source>
        <strain evidence="4">KCTC 42651</strain>
    </source>
</reference>
<dbReference type="InterPro" id="IPR052158">
    <property type="entry name" value="INH-QAR"/>
</dbReference>
<keyword evidence="2" id="KW-0804">Transcription</keyword>
<dbReference type="InterPro" id="IPR029062">
    <property type="entry name" value="Class_I_gatase-like"/>
</dbReference>
<accession>A0A918XQA1</accession>
<dbReference type="SUPFAM" id="SSF46689">
    <property type="entry name" value="Homeodomain-like"/>
    <property type="match status" value="2"/>
</dbReference>
<evidence type="ECO:0000256" key="2">
    <source>
        <dbReference type="ARBA" id="ARBA00023163"/>
    </source>
</evidence>
<dbReference type="RefSeq" id="WP_189987873.1">
    <property type="nucleotide sequence ID" value="NZ_BMZS01000002.1"/>
</dbReference>
<dbReference type="Gene3D" id="3.40.50.880">
    <property type="match status" value="1"/>
</dbReference>
<dbReference type="GO" id="GO:0043565">
    <property type="term" value="F:sequence-specific DNA binding"/>
    <property type="evidence" value="ECO:0007669"/>
    <property type="project" value="InterPro"/>
</dbReference>
<dbReference type="PROSITE" id="PS01124">
    <property type="entry name" value="HTH_ARAC_FAMILY_2"/>
    <property type="match status" value="1"/>
</dbReference>
<dbReference type="Pfam" id="PF12833">
    <property type="entry name" value="HTH_18"/>
    <property type="match status" value="1"/>
</dbReference>
<organism evidence="4 5">
    <name type="scientific">Thalassobaculum fulvum</name>
    <dbReference type="NCBI Taxonomy" id="1633335"/>
    <lineage>
        <taxon>Bacteria</taxon>
        <taxon>Pseudomonadati</taxon>
        <taxon>Pseudomonadota</taxon>
        <taxon>Alphaproteobacteria</taxon>
        <taxon>Rhodospirillales</taxon>
        <taxon>Thalassobaculaceae</taxon>
        <taxon>Thalassobaculum</taxon>
    </lineage>
</organism>
<dbReference type="SMART" id="SM00342">
    <property type="entry name" value="HTH_ARAC"/>
    <property type="match status" value="1"/>
</dbReference>
<dbReference type="EMBL" id="BMZS01000002">
    <property type="protein sequence ID" value="GHD43840.1"/>
    <property type="molecule type" value="Genomic_DNA"/>
</dbReference>
<evidence type="ECO:0000259" key="3">
    <source>
        <dbReference type="PROSITE" id="PS01124"/>
    </source>
</evidence>
<comment type="caution">
    <text evidence="4">The sequence shown here is derived from an EMBL/GenBank/DDBJ whole genome shotgun (WGS) entry which is preliminary data.</text>
</comment>
<feature type="domain" description="HTH araC/xylS-type" evidence="3">
    <location>
        <begin position="235"/>
        <end position="333"/>
    </location>
</feature>
<evidence type="ECO:0000256" key="1">
    <source>
        <dbReference type="ARBA" id="ARBA00023015"/>
    </source>
</evidence>
<dbReference type="GO" id="GO:0003700">
    <property type="term" value="F:DNA-binding transcription factor activity"/>
    <property type="evidence" value="ECO:0007669"/>
    <property type="project" value="InterPro"/>
</dbReference>
<dbReference type="PANTHER" id="PTHR43130">
    <property type="entry name" value="ARAC-FAMILY TRANSCRIPTIONAL REGULATOR"/>
    <property type="match status" value="1"/>
</dbReference>
<dbReference type="Proteomes" id="UP000630353">
    <property type="component" value="Unassembled WGS sequence"/>
</dbReference>
<proteinExistence type="predicted"/>
<keyword evidence="5" id="KW-1185">Reference proteome</keyword>
<keyword evidence="1" id="KW-0805">Transcription regulation</keyword>
<dbReference type="AlphaFoldDB" id="A0A918XQA1"/>
<gene>
    <name evidence="4" type="ORF">GCM10017083_10440</name>
</gene>
<protein>
    <submittedName>
        <fullName evidence="4">AraC family transcriptional regulator</fullName>
    </submittedName>
</protein>
<reference evidence="4" key="1">
    <citation type="journal article" date="2014" name="Int. J. Syst. Evol. Microbiol.">
        <title>Complete genome sequence of Corynebacterium casei LMG S-19264T (=DSM 44701T), isolated from a smear-ripened cheese.</title>
        <authorList>
            <consortium name="US DOE Joint Genome Institute (JGI-PGF)"/>
            <person name="Walter F."/>
            <person name="Albersmeier A."/>
            <person name="Kalinowski J."/>
            <person name="Ruckert C."/>
        </authorList>
    </citation>
    <scope>NUCLEOTIDE SEQUENCE</scope>
    <source>
        <strain evidence="4">KCTC 42651</strain>
    </source>
</reference>
<evidence type="ECO:0000313" key="5">
    <source>
        <dbReference type="Proteomes" id="UP000630353"/>
    </source>
</evidence>
<dbReference type="InterPro" id="IPR009057">
    <property type="entry name" value="Homeodomain-like_sf"/>
</dbReference>